<feature type="region of interest" description="Disordered" evidence="1">
    <location>
        <begin position="1"/>
        <end position="121"/>
    </location>
</feature>
<evidence type="ECO:0000313" key="2">
    <source>
        <dbReference type="EMBL" id="CAH1647344.1"/>
    </source>
</evidence>
<feature type="compositionally biased region" description="Basic and acidic residues" evidence="1">
    <location>
        <begin position="1"/>
        <end position="12"/>
    </location>
</feature>
<dbReference type="EMBL" id="LR824562">
    <property type="protein sequence ID" value="CAH1647344.1"/>
    <property type="molecule type" value="Genomic_DNA"/>
</dbReference>
<dbReference type="AlphaFoldDB" id="A0A9P0IKC5"/>
<feature type="compositionally biased region" description="Low complexity" evidence="1">
    <location>
        <begin position="297"/>
        <end position="314"/>
    </location>
</feature>
<feature type="compositionally biased region" description="Polar residues" evidence="1">
    <location>
        <begin position="63"/>
        <end position="83"/>
    </location>
</feature>
<evidence type="ECO:0000313" key="3">
    <source>
        <dbReference type="Proteomes" id="UP001153321"/>
    </source>
</evidence>
<feature type="region of interest" description="Disordered" evidence="1">
    <location>
        <begin position="395"/>
        <end position="448"/>
    </location>
</feature>
<reference evidence="2" key="1">
    <citation type="submission" date="2022-02" db="EMBL/GenBank/DDBJ databases">
        <authorList>
            <person name="King R."/>
        </authorList>
    </citation>
    <scope>NUCLEOTIDE SEQUENCE</scope>
</reference>
<feature type="region of interest" description="Disordered" evidence="1">
    <location>
        <begin position="133"/>
        <end position="249"/>
    </location>
</feature>
<dbReference type="Proteomes" id="UP001153321">
    <property type="component" value="Chromosome Z"/>
</dbReference>
<sequence>MEPPPEAREPPELCHSPTSELPKIEEPQVASENPQGEDLVECQGVEDPQGSLEDPMKTANEVCLNSSQGPPVESISDSCQQPPDNKPTADDSSSAQSPQQPPEELETASVAEATDNLQRLPDIVDVTINIDNRINETDNSTSQPEDIVTNYLLEKKDSSKPPDVMVCSNEMTQPVDTGNEIEKTANEQNSSETTQQDSENNPDNITDVQVATRSNIQPEICTATASKRKKKRSKDQRPTSTRKKEPSTRAKIASIIKAWKKGQRRRRARERMTKSLVRKMLGPGFWREVTATDLSEASASAARRTAPTSTITRPHPSPTLDAPFYPRMSSASPVYEPFDYSQAHCSTSMPPYTEISNEPLCLIASTSRNMERASSSSTMTALRPGSVSEVIVLDDDSSDSEKYTPNIEGTMKYTPPHEMAEETKKEGKAKDKRKAPVNQNDLQQELERNKKLRDIVDKEMEPHLHTPVQTLGAAGICGIFTTPLPSLMEEDG</sequence>
<feature type="compositionally biased region" description="Polar residues" evidence="1">
    <location>
        <begin position="133"/>
        <end position="144"/>
    </location>
</feature>
<evidence type="ECO:0000256" key="1">
    <source>
        <dbReference type="SAM" id="MobiDB-lite"/>
    </source>
</evidence>
<organism evidence="2 3">
    <name type="scientific">Spodoptera littoralis</name>
    <name type="common">Egyptian cotton leafworm</name>
    <dbReference type="NCBI Taxonomy" id="7109"/>
    <lineage>
        <taxon>Eukaryota</taxon>
        <taxon>Metazoa</taxon>
        <taxon>Ecdysozoa</taxon>
        <taxon>Arthropoda</taxon>
        <taxon>Hexapoda</taxon>
        <taxon>Insecta</taxon>
        <taxon>Pterygota</taxon>
        <taxon>Neoptera</taxon>
        <taxon>Endopterygota</taxon>
        <taxon>Lepidoptera</taxon>
        <taxon>Glossata</taxon>
        <taxon>Ditrysia</taxon>
        <taxon>Noctuoidea</taxon>
        <taxon>Noctuidae</taxon>
        <taxon>Amphipyrinae</taxon>
        <taxon>Spodoptera</taxon>
    </lineage>
</organism>
<feature type="compositionally biased region" description="Basic and acidic residues" evidence="1">
    <location>
        <begin position="418"/>
        <end position="429"/>
    </location>
</feature>
<feature type="compositionally biased region" description="Polar residues" evidence="1">
    <location>
        <begin position="186"/>
        <end position="217"/>
    </location>
</feature>
<gene>
    <name evidence="2" type="ORF">SPLIT_LOCUS12695</name>
</gene>
<proteinExistence type="predicted"/>
<name>A0A9P0IKC5_SPOLI</name>
<keyword evidence="3" id="KW-1185">Reference proteome</keyword>
<feature type="region of interest" description="Disordered" evidence="1">
    <location>
        <begin position="297"/>
        <end position="321"/>
    </location>
</feature>
<protein>
    <submittedName>
        <fullName evidence="2">Uncharacterized protein</fullName>
    </submittedName>
</protein>
<accession>A0A9P0IKC5</accession>